<dbReference type="Pfam" id="PF02458">
    <property type="entry name" value="Transferase"/>
    <property type="match status" value="1"/>
</dbReference>
<keyword evidence="1" id="KW-0808">Transferase</keyword>
<keyword evidence="4" id="KW-1185">Reference proteome</keyword>
<dbReference type="InterPro" id="IPR051504">
    <property type="entry name" value="Plant_metabolite_acyltrans"/>
</dbReference>
<gene>
    <name evidence="3" type="ORF">ES288_A10G169600v1</name>
</gene>
<dbReference type="Gene3D" id="3.30.559.10">
    <property type="entry name" value="Chloramphenicol acetyltransferase-like domain"/>
    <property type="match status" value="2"/>
</dbReference>
<evidence type="ECO:0000313" key="4">
    <source>
        <dbReference type="Proteomes" id="UP000323506"/>
    </source>
</evidence>
<evidence type="ECO:0000313" key="3">
    <source>
        <dbReference type="EMBL" id="TYG99116.1"/>
    </source>
</evidence>
<name>A0A5D2EZD7_GOSDA</name>
<accession>A0A5D2EZD7</accession>
<protein>
    <submittedName>
        <fullName evidence="3">Uncharacterized protein</fullName>
    </submittedName>
</protein>
<proteinExistence type="predicted"/>
<evidence type="ECO:0000256" key="1">
    <source>
        <dbReference type="ARBA" id="ARBA00022679"/>
    </source>
</evidence>
<dbReference type="Proteomes" id="UP000323506">
    <property type="component" value="Chromosome A10"/>
</dbReference>
<organism evidence="3 4">
    <name type="scientific">Gossypium darwinii</name>
    <name type="common">Darwin's cotton</name>
    <name type="synonym">Gossypium barbadense var. darwinii</name>
    <dbReference type="NCBI Taxonomy" id="34276"/>
    <lineage>
        <taxon>Eukaryota</taxon>
        <taxon>Viridiplantae</taxon>
        <taxon>Streptophyta</taxon>
        <taxon>Embryophyta</taxon>
        <taxon>Tracheophyta</taxon>
        <taxon>Spermatophyta</taxon>
        <taxon>Magnoliopsida</taxon>
        <taxon>eudicotyledons</taxon>
        <taxon>Gunneridae</taxon>
        <taxon>Pentapetalae</taxon>
        <taxon>rosids</taxon>
        <taxon>malvids</taxon>
        <taxon>Malvales</taxon>
        <taxon>Malvaceae</taxon>
        <taxon>Malvoideae</taxon>
        <taxon>Gossypium</taxon>
    </lineage>
</organism>
<evidence type="ECO:0000256" key="2">
    <source>
        <dbReference type="ARBA" id="ARBA00023315"/>
    </source>
</evidence>
<reference evidence="3 4" key="1">
    <citation type="submission" date="2019-06" db="EMBL/GenBank/DDBJ databases">
        <title>WGS assembly of Gossypium darwinii.</title>
        <authorList>
            <person name="Chen Z.J."/>
            <person name="Sreedasyam A."/>
            <person name="Ando A."/>
            <person name="Song Q."/>
            <person name="De L."/>
            <person name="Hulse-Kemp A."/>
            <person name="Ding M."/>
            <person name="Ye W."/>
            <person name="Kirkbride R."/>
            <person name="Jenkins J."/>
            <person name="Plott C."/>
            <person name="Lovell J."/>
            <person name="Lin Y.-M."/>
            <person name="Vaughn R."/>
            <person name="Liu B."/>
            <person name="Li W."/>
            <person name="Simpson S."/>
            <person name="Scheffler B."/>
            <person name="Saski C."/>
            <person name="Grover C."/>
            <person name="Hu G."/>
            <person name="Conover J."/>
            <person name="Carlson J."/>
            <person name="Shu S."/>
            <person name="Boston L."/>
            <person name="Williams M."/>
            <person name="Peterson D."/>
            <person name="Mcgee K."/>
            <person name="Jones D."/>
            <person name="Wendel J."/>
            <person name="Stelly D."/>
            <person name="Grimwood J."/>
            <person name="Schmutz J."/>
        </authorList>
    </citation>
    <scope>NUCLEOTIDE SEQUENCE [LARGE SCALE GENOMIC DNA]</scope>
    <source>
        <strain evidence="3">1808015.09</strain>
    </source>
</reference>
<sequence length="472" mass="53414">MKILEDSLVFLPHGSVLNASTLPLTFLDIYWFGFPPMQRLFFYDFPYPTSYFMQTVVPNLKSSLSLALQHFFPFAGNLVLPPPPQLPYIHFKDSNSVCFIAKESTVDFGHLIGDHGRRVEEFQVLLPKLQPANTSTNGNGMKKLEKSLMAIQVTVFPNAGIALGVTFNHVVADGRAFIHFMKSWAFLNRSQGDSSFLNNFPPPDFNRDLIKDPQGQLASTFVKDKWGTEELDTLPTNKLRFTFVIKRSQVELLKNWVTTKLMEENESEKLRISTFVVTCAYMWVCLNKLQENETKHPSLSGDSHIVFSADCRHHLKLPPTYFGNCIEPRFATAKKTELVKEKGVIVAAKAIGRQVMELEEVGALREAEKWLSKHKEILKPGTHFISIAASPKFGVYEIDFGWGRPRKTEVAHIGSLGSISMAESREEESGVEFGLALSQEELHSFNDAFHRGLQQLQYFMNSGIEPGWFTLQ</sequence>
<dbReference type="InterPro" id="IPR023213">
    <property type="entry name" value="CAT-like_dom_sf"/>
</dbReference>
<keyword evidence="2" id="KW-0012">Acyltransferase</keyword>
<dbReference type="PANTHER" id="PTHR31625">
    <property type="match status" value="1"/>
</dbReference>
<dbReference type="EMBL" id="CM017697">
    <property type="protein sequence ID" value="TYG99116.1"/>
    <property type="molecule type" value="Genomic_DNA"/>
</dbReference>
<dbReference type="GO" id="GO:0016747">
    <property type="term" value="F:acyltransferase activity, transferring groups other than amino-acyl groups"/>
    <property type="evidence" value="ECO:0007669"/>
    <property type="project" value="UniProtKB-ARBA"/>
</dbReference>
<dbReference type="AlphaFoldDB" id="A0A5D2EZD7"/>